<accession>A0ABN2RPS6</accession>
<keyword evidence="3" id="KW-1185">Reference proteome</keyword>
<dbReference type="EMBL" id="BAAAQM010000018">
    <property type="protein sequence ID" value="GAA1972696.1"/>
    <property type="molecule type" value="Genomic_DNA"/>
</dbReference>
<evidence type="ECO:0000313" key="3">
    <source>
        <dbReference type="Proteomes" id="UP001499854"/>
    </source>
</evidence>
<reference evidence="2 3" key="1">
    <citation type="journal article" date="2019" name="Int. J. Syst. Evol. Microbiol.">
        <title>The Global Catalogue of Microorganisms (GCM) 10K type strain sequencing project: providing services to taxonomists for standard genome sequencing and annotation.</title>
        <authorList>
            <consortium name="The Broad Institute Genomics Platform"/>
            <consortium name="The Broad Institute Genome Sequencing Center for Infectious Disease"/>
            <person name="Wu L."/>
            <person name="Ma J."/>
        </authorList>
    </citation>
    <scope>NUCLEOTIDE SEQUENCE [LARGE SCALE GENOMIC DNA]</scope>
    <source>
        <strain evidence="2 3">JCM 16013</strain>
    </source>
</reference>
<dbReference type="InterPro" id="IPR029060">
    <property type="entry name" value="PIN-like_dom_sf"/>
</dbReference>
<dbReference type="SUPFAM" id="SSF88723">
    <property type="entry name" value="PIN domain-like"/>
    <property type="match status" value="1"/>
</dbReference>
<protein>
    <submittedName>
        <fullName evidence="2">PIN domain-containing protein</fullName>
    </submittedName>
</protein>
<evidence type="ECO:0000313" key="2">
    <source>
        <dbReference type="EMBL" id="GAA1972696.1"/>
    </source>
</evidence>
<evidence type="ECO:0000259" key="1">
    <source>
        <dbReference type="Pfam" id="PF26343"/>
    </source>
</evidence>
<dbReference type="Proteomes" id="UP001499854">
    <property type="component" value="Unassembled WGS sequence"/>
</dbReference>
<organism evidence="2 3">
    <name type="scientific">Catenulispora subtropica</name>
    <dbReference type="NCBI Taxonomy" id="450798"/>
    <lineage>
        <taxon>Bacteria</taxon>
        <taxon>Bacillati</taxon>
        <taxon>Actinomycetota</taxon>
        <taxon>Actinomycetes</taxon>
        <taxon>Catenulisporales</taxon>
        <taxon>Catenulisporaceae</taxon>
        <taxon>Catenulispora</taxon>
    </lineage>
</organism>
<name>A0ABN2RPS6_9ACTN</name>
<gene>
    <name evidence="2" type="ORF">GCM10009838_35470</name>
</gene>
<comment type="caution">
    <text evidence="2">The sequence shown here is derived from an EMBL/GenBank/DDBJ whole genome shotgun (WGS) entry which is preliminary data.</text>
</comment>
<dbReference type="RefSeq" id="WP_344658138.1">
    <property type="nucleotide sequence ID" value="NZ_BAAAQM010000018.1"/>
</dbReference>
<dbReference type="InterPro" id="IPR058652">
    <property type="entry name" value="VapC50_C"/>
</dbReference>
<feature type="domain" description="VapC50 C-terminal" evidence="1">
    <location>
        <begin position="123"/>
        <end position="176"/>
    </location>
</feature>
<proteinExistence type="predicted"/>
<sequence length="184" mass="20594">MQTAFLDTCVLYPATLRDVLLRLAEADVFGPLWSELVLDELRRNLEPVVGRESAGRLLSALRGAFGDSVVVGFEHRVGDMANHWKDRHVLAATVHSEAEVLVTTNLKDFPRLVPETGARVLHPDEYLVELLETSPGVVLETLTAKVEQHRREPRTLDGLLTVLAKSVPRFAEGVRRRDFARHAE</sequence>
<dbReference type="Pfam" id="PF26343">
    <property type="entry name" value="VapC50_C"/>
    <property type="match status" value="1"/>
</dbReference>